<feature type="chain" id="PRO_5005892493" evidence="1">
    <location>
        <begin position="23"/>
        <end position="114"/>
    </location>
</feature>
<evidence type="ECO:0000313" key="3">
    <source>
        <dbReference type="WBParaSite" id="PTRK_0001536000.1"/>
    </source>
</evidence>
<reference evidence="3" key="1">
    <citation type="submission" date="2017-02" db="UniProtKB">
        <authorList>
            <consortium name="WormBaseParasite"/>
        </authorList>
    </citation>
    <scope>IDENTIFICATION</scope>
</reference>
<organism evidence="2 3">
    <name type="scientific">Parastrongyloides trichosuri</name>
    <name type="common">Possum-specific nematode worm</name>
    <dbReference type="NCBI Taxonomy" id="131310"/>
    <lineage>
        <taxon>Eukaryota</taxon>
        <taxon>Metazoa</taxon>
        <taxon>Ecdysozoa</taxon>
        <taxon>Nematoda</taxon>
        <taxon>Chromadorea</taxon>
        <taxon>Rhabditida</taxon>
        <taxon>Tylenchina</taxon>
        <taxon>Panagrolaimomorpha</taxon>
        <taxon>Strongyloidoidea</taxon>
        <taxon>Strongyloididae</taxon>
        <taxon>Parastrongyloides</taxon>
    </lineage>
</organism>
<accession>A0A0N5A160</accession>
<evidence type="ECO:0000313" key="2">
    <source>
        <dbReference type="Proteomes" id="UP000038045"/>
    </source>
</evidence>
<dbReference type="WBParaSite" id="PTRK_0001536000.1">
    <property type="protein sequence ID" value="PTRK_0001536000.1"/>
    <property type="gene ID" value="PTRK_0001536000"/>
</dbReference>
<evidence type="ECO:0000256" key="1">
    <source>
        <dbReference type="SAM" id="SignalP"/>
    </source>
</evidence>
<name>A0A0N5A160_PARTI</name>
<keyword evidence="2" id="KW-1185">Reference proteome</keyword>
<dbReference type="AlphaFoldDB" id="A0A0N5A160"/>
<proteinExistence type="predicted"/>
<feature type="signal peptide" evidence="1">
    <location>
        <begin position="1"/>
        <end position="22"/>
    </location>
</feature>
<keyword evidence="1" id="KW-0732">Signal</keyword>
<dbReference type="Proteomes" id="UP000038045">
    <property type="component" value="Unplaced"/>
</dbReference>
<sequence length="114" mass="13053">MIKAFLLIISILTAFNEFHVTGQICDHEGFYVGYRIKILCNGQDHNTVNFAVRSCEGRRPHCKTYVPDETRENDEYTGSVGPFFNDNSGQYLEIEHMCRPCKNEIVSVPIVHRG</sequence>
<protein>
    <submittedName>
        <fullName evidence="3">SVWC domain-containing protein</fullName>
    </submittedName>
</protein>